<feature type="domain" description="N-acetyltransferase" evidence="1">
    <location>
        <begin position="120"/>
        <end position="253"/>
    </location>
</feature>
<dbReference type="OrthoDB" id="3700890at2"/>
<dbReference type="PATRIC" id="fig|67356.5.peg.185"/>
<proteinExistence type="predicted"/>
<dbReference type="STRING" id="67356.AQJ84_09200"/>
<dbReference type="Pfam" id="PF08445">
    <property type="entry name" value="FR47"/>
    <property type="match status" value="1"/>
</dbReference>
<evidence type="ECO:0000313" key="2">
    <source>
        <dbReference type="EMBL" id="KOG43698.1"/>
    </source>
</evidence>
<organism evidence="2 3">
    <name type="scientific">Streptomyces resistomycificus</name>
    <dbReference type="NCBI Taxonomy" id="67356"/>
    <lineage>
        <taxon>Bacteria</taxon>
        <taxon>Bacillati</taxon>
        <taxon>Actinomycetota</taxon>
        <taxon>Actinomycetes</taxon>
        <taxon>Kitasatosporales</taxon>
        <taxon>Streptomycetaceae</taxon>
        <taxon>Streptomyces</taxon>
        <taxon>Streptomyces aurantiacus group</taxon>
    </lineage>
</organism>
<dbReference type="InterPro" id="IPR013653">
    <property type="entry name" value="GCN5-like_dom"/>
</dbReference>
<dbReference type="PROSITE" id="PS51186">
    <property type="entry name" value="GNAT"/>
    <property type="match status" value="1"/>
</dbReference>
<name>A0A0L8LZV4_9ACTN</name>
<dbReference type="InterPro" id="IPR016181">
    <property type="entry name" value="Acyl_CoA_acyltransferase"/>
</dbReference>
<dbReference type="eggNOG" id="COG3393">
    <property type="taxonomic scope" value="Bacteria"/>
</dbReference>
<evidence type="ECO:0000259" key="1">
    <source>
        <dbReference type="PROSITE" id="PS51186"/>
    </source>
</evidence>
<keyword evidence="3" id="KW-1185">Reference proteome</keyword>
<dbReference type="Proteomes" id="UP000037251">
    <property type="component" value="Unassembled WGS sequence"/>
</dbReference>
<reference evidence="3" key="1">
    <citation type="submission" date="2015-07" db="EMBL/GenBank/DDBJ databases">
        <authorList>
            <person name="Ju K.-S."/>
            <person name="Doroghazi J.R."/>
            <person name="Metcalf W.W."/>
        </authorList>
    </citation>
    <scope>NUCLEOTIDE SEQUENCE [LARGE SCALE GENOMIC DNA]</scope>
    <source>
        <strain evidence="3">NRRL 2290</strain>
    </source>
</reference>
<dbReference type="RefSeq" id="WP_030042642.1">
    <property type="nucleotide sequence ID" value="NZ_KL575618.1"/>
</dbReference>
<accession>A0A0L8LZV4</accession>
<dbReference type="InterPro" id="IPR000182">
    <property type="entry name" value="GNAT_dom"/>
</dbReference>
<dbReference type="EMBL" id="LGUS01000001">
    <property type="protein sequence ID" value="KOG43698.1"/>
    <property type="molecule type" value="Genomic_DNA"/>
</dbReference>
<protein>
    <recommendedName>
        <fullName evidence="1">N-acetyltransferase domain-containing protein</fullName>
    </recommendedName>
</protein>
<dbReference type="Gene3D" id="3.40.630.30">
    <property type="match status" value="1"/>
</dbReference>
<sequence length="253" mass="26337">MEELARLSDIEQAAAGDGHPVWAAQGQGGDGLGPGVRAWCHGAALAVASPNPQQDRLAVKGDGADVAVLVRRILEEIGPSYRVLGEAVLIDALVRQLPNLAPVHNFFWMEATSPSGAAAAGVRWLNAREEKETASLFDRFFPDSYAQPGRAGMRRWAGVVGEVDSSVGAKPLAVAADAWSAAGCGFMGGVITHPAARGRGLARAVCGFVVDALVNQHGRAALMVLTGNAPAIATYERLGMAKRLFGAAHIAAR</sequence>
<dbReference type="GO" id="GO:0016747">
    <property type="term" value="F:acyltransferase activity, transferring groups other than amino-acyl groups"/>
    <property type="evidence" value="ECO:0007669"/>
    <property type="project" value="InterPro"/>
</dbReference>
<comment type="caution">
    <text evidence="2">The sequence shown here is derived from an EMBL/GenBank/DDBJ whole genome shotgun (WGS) entry which is preliminary data.</text>
</comment>
<dbReference type="AlphaFoldDB" id="A0A0L8LZV4"/>
<gene>
    <name evidence="2" type="ORF">ADK37_00835</name>
</gene>
<dbReference type="SUPFAM" id="SSF55729">
    <property type="entry name" value="Acyl-CoA N-acyltransferases (Nat)"/>
    <property type="match status" value="1"/>
</dbReference>
<evidence type="ECO:0000313" key="3">
    <source>
        <dbReference type="Proteomes" id="UP000037251"/>
    </source>
</evidence>